<gene>
    <name evidence="2" type="ORF">V1477_002745</name>
</gene>
<evidence type="ECO:0000313" key="2">
    <source>
        <dbReference type="EMBL" id="KAL2749135.1"/>
    </source>
</evidence>
<accession>A0ABD2CVL5</accession>
<evidence type="ECO:0000313" key="3">
    <source>
        <dbReference type="Proteomes" id="UP001607303"/>
    </source>
</evidence>
<feature type="region of interest" description="Disordered" evidence="1">
    <location>
        <begin position="189"/>
        <end position="210"/>
    </location>
</feature>
<reference evidence="2 3" key="1">
    <citation type="journal article" date="2024" name="Ann. Entomol. Soc. Am.">
        <title>Genomic analyses of the southern and eastern yellowjacket wasps (Hymenoptera: Vespidae) reveal evolutionary signatures of social life.</title>
        <authorList>
            <person name="Catto M.A."/>
            <person name="Caine P.B."/>
            <person name="Orr S.E."/>
            <person name="Hunt B.G."/>
            <person name="Goodisman M.A.D."/>
        </authorList>
    </citation>
    <scope>NUCLEOTIDE SEQUENCE [LARGE SCALE GENOMIC DNA]</scope>
    <source>
        <strain evidence="2">232</strain>
        <tissue evidence="2">Head and thorax</tissue>
    </source>
</reference>
<dbReference type="Proteomes" id="UP001607303">
    <property type="component" value="Unassembled WGS sequence"/>
</dbReference>
<sequence>MRTERGYVTSRTRYRIVQFSRAQAVFIYLAKQPPLHRKTAGSLRRRMLRVLMAECCLHSSLLTIDRVTSPRTCNGNDIRRQLRFRLIALMLSLPRRDCNNKSRRGHAYLPLSLVRVAVKKAKWEWSGQRDRDCDRNDETREGRALAAIVAATRAPQRNIRTVFNSHARARKTEGGKEGKKEVICLGMPKGAASASEATDPRSTVASCRFT</sequence>
<evidence type="ECO:0000256" key="1">
    <source>
        <dbReference type="SAM" id="MobiDB-lite"/>
    </source>
</evidence>
<feature type="compositionally biased region" description="Polar residues" evidence="1">
    <location>
        <begin position="200"/>
        <end position="210"/>
    </location>
</feature>
<dbReference type="EMBL" id="JAYRBN010000028">
    <property type="protein sequence ID" value="KAL2749135.1"/>
    <property type="molecule type" value="Genomic_DNA"/>
</dbReference>
<comment type="caution">
    <text evidence="2">The sequence shown here is derived from an EMBL/GenBank/DDBJ whole genome shotgun (WGS) entry which is preliminary data.</text>
</comment>
<protein>
    <submittedName>
        <fullName evidence="2">Uncharacterized protein</fullName>
    </submittedName>
</protein>
<keyword evidence="3" id="KW-1185">Reference proteome</keyword>
<organism evidence="2 3">
    <name type="scientific">Vespula maculifrons</name>
    <name type="common">Eastern yellow jacket</name>
    <name type="synonym">Wasp</name>
    <dbReference type="NCBI Taxonomy" id="7453"/>
    <lineage>
        <taxon>Eukaryota</taxon>
        <taxon>Metazoa</taxon>
        <taxon>Ecdysozoa</taxon>
        <taxon>Arthropoda</taxon>
        <taxon>Hexapoda</taxon>
        <taxon>Insecta</taxon>
        <taxon>Pterygota</taxon>
        <taxon>Neoptera</taxon>
        <taxon>Endopterygota</taxon>
        <taxon>Hymenoptera</taxon>
        <taxon>Apocrita</taxon>
        <taxon>Aculeata</taxon>
        <taxon>Vespoidea</taxon>
        <taxon>Vespidae</taxon>
        <taxon>Vespinae</taxon>
        <taxon>Vespula</taxon>
    </lineage>
</organism>
<proteinExistence type="predicted"/>
<dbReference type="AlphaFoldDB" id="A0ABD2CVL5"/>
<name>A0ABD2CVL5_VESMC</name>